<keyword evidence="3" id="KW-1185">Reference proteome</keyword>
<evidence type="ECO:0008006" key="4">
    <source>
        <dbReference type="Google" id="ProtNLM"/>
    </source>
</evidence>
<dbReference type="RefSeq" id="WP_163231951.1">
    <property type="nucleotide sequence ID" value="NZ_WHZW01000017.1"/>
</dbReference>
<name>A0A6N9Z5N3_9BIFI</name>
<gene>
    <name evidence="2" type="ORF">GFD25_08540</name>
</gene>
<comment type="caution">
    <text evidence="2">The sequence shown here is derived from an EMBL/GenBank/DDBJ whole genome shotgun (WGS) entry which is preliminary data.</text>
</comment>
<feature type="compositionally biased region" description="Polar residues" evidence="1">
    <location>
        <begin position="8"/>
        <end position="21"/>
    </location>
</feature>
<accession>A0A6N9Z5N3</accession>
<dbReference type="EMBL" id="WHZW01000017">
    <property type="protein sequence ID" value="NEG90027.1"/>
    <property type="molecule type" value="Genomic_DNA"/>
</dbReference>
<dbReference type="AlphaFoldDB" id="A0A6N9Z5N3"/>
<protein>
    <recommendedName>
        <fullName evidence="4">Thymidine phosphorylase</fullName>
    </recommendedName>
</protein>
<feature type="region of interest" description="Disordered" evidence="1">
    <location>
        <begin position="1"/>
        <end position="31"/>
    </location>
</feature>
<evidence type="ECO:0000256" key="1">
    <source>
        <dbReference type="SAM" id="MobiDB-lite"/>
    </source>
</evidence>
<evidence type="ECO:0000313" key="3">
    <source>
        <dbReference type="Proteomes" id="UP000469194"/>
    </source>
</evidence>
<reference evidence="2 3" key="1">
    <citation type="submission" date="2019-10" db="EMBL/GenBank/DDBJ databases">
        <title>Bifidobacterium from non-human primates.</title>
        <authorList>
            <person name="Modesto M."/>
        </authorList>
    </citation>
    <scope>NUCLEOTIDE SEQUENCE [LARGE SCALE GENOMIC DNA]</scope>
    <source>
        <strain evidence="2 3">TRE17</strain>
    </source>
</reference>
<sequence length="227" mass="24181">MHHGSGSVVASRTAFTPTGSPRPNRPGQLDPAIVDGIAGGADPSVISEISHASAAALLDRVHHTADPEVVTRVLTLVDREGVDVIAELWSHAEPDSLPGILWRLYLLRSWMRAHDASIARLWRIGEPVATAASAIAGVDDAPTEADIERTADSILAGAFTGDFAVALDRAAAFVDVVVLGLRVEAKHLSASEKRDKAARILHTAGNLQVTAHDFRHGANLWRRGKLE</sequence>
<dbReference type="Proteomes" id="UP000469194">
    <property type="component" value="Unassembled WGS sequence"/>
</dbReference>
<organism evidence="2 3">
    <name type="scientific">Bifidobacterium aerophilum</name>
    <dbReference type="NCBI Taxonomy" id="1798155"/>
    <lineage>
        <taxon>Bacteria</taxon>
        <taxon>Bacillati</taxon>
        <taxon>Actinomycetota</taxon>
        <taxon>Actinomycetes</taxon>
        <taxon>Bifidobacteriales</taxon>
        <taxon>Bifidobacteriaceae</taxon>
        <taxon>Bifidobacterium</taxon>
    </lineage>
</organism>
<evidence type="ECO:0000313" key="2">
    <source>
        <dbReference type="EMBL" id="NEG90027.1"/>
    </source>
</evidence>
<proteinExistence type="predicted"/>